<dbReference type="Proteomes" id="UP000051574">
    <property type="component" value="Unassembled WGS sequence"/>
</dbReference>
<dbReference type="EMBL" id="LJIG01000048">
    <property type="protein sequence ID" value="KRT86892.1"/>
    <property type="molecule type" value="Genomic_DNA"/>
</dbReference>
<comment type="caution">
    <text evidence="3">The sequence shown here is derived from an EMBL/GenBank/DDBJ whole genome shotgun (WGS) entry which is preliminary data.</text>
</comment>
<feature type="transmembrane region" description="Helical" evidence="2">
    <location>
        <begin position="21"/>
        <end position="40"/>
    </location>
</feature>
<evidence type="ECO:0000313" key="4">
    <source>
        <dbReference type="Proteomes" id="UP000051574"/>
    </source>
</evidence>
<feature type="non-terminal residue" evidence="3">
    <location>
        <position position="1"/>
    </location>
</feature>
<evidence type="ECO:0000313" key="3">
    <source>
        <dbReference type="EMBL" id="KRT86892.1"/>
    </source>
</evidence>
<feature type="compositionally biased region" description="Basic and acidic residues" evidence="1">
    <location>
        <begin position="92"/>
        <end position="134"/>
    </location>
</feature>
<keyword evidence="2" id="KW-0472">Membrane</keyword>
<feature type="compositionally biased region" description="Basic and acidic residues" evidence="1">
    <location>
        <begin position="180"/>
        <end position="200"/>
    </location>
</feature>
<keyword evidence="2" id="KW-0812">Transmembrane</keyword>
<keyword evidence="4" id="KW-1185">Reference proteome</keyword>
<keyword evidence="2" id="KW-1133">Transmembrane helix</keyword>
<dbReference type="OrthoDB" id="6771072at2759"/>
<accession>A0A0T6BHS5</accession>
<evidence type="ECO:0000256" key="2">
    <source>
        <dbReference type="SAM" id="Phobius"/>
    </source>
</evidence>
<feature type="non-terminal residue" evidence="3">
    <location>
        <position position="244"/>
    </location>
</feature>
<organism evidence="3 4">
    <name type="scientific">Oryctes borbonicus</name>
    <dbReference type="NCBI Taxonomy" id="1629725"/>
    <lineage>
        <taxon>Eukaryota</taxon>
        <taxon>Metazoa</taxon>
        <taxon>Ecdysozoa</taxon>
        <taxon>Arthropoda</taxon>
        <taxon>Hexapoda</taxon>
        <taxon>Insecta</taxon>
        <taxon>Pterygota</taxon>
        <taxon>Neoptera</taxon>
        <taxon>Endopterygota</taxon>
        <taxon>Coleoptera</taxon>
        <taxon>Polyphaga</taxon>
        <taxon>Scarabaeiformia</taxon>
        <taxon>Scarabaeidae</taxon>
        <taxon>Dynastinae</taxon>
        <taxon>Oryctes</taxon>
    </lineage>
</organism>
<gene>
    <name evidence="3" type="ORF">AMK59_1197</name>
</gene>
<dbReference type="AlphaFoldDB" id="A0A0T6BHS5"/>
<feature type="region of interest" description="Disordered" evidence="1">
    <location>
        <begin position="178"/>
        <end position="244"/>
    </location>
</feature>
<feature type="compositionally biased region" description="Basic residues" evidence="1">
    <location>
        <begin position="216"/>
        <end position="232"/>
    </location>
</feature>
<reference evidence="3 4" key="1">
    <citation type="submission" date="2015-09" db="EMBL/GenBank/DDBJ databases">
        <title>Draft genome of the scarab beetle Oryctes borbonicus.</title>
        <authorList>
            <person name="Meyer J.M."/>
            <person name="Markov G.V."/>
            <person name="Baskaran P."/>
            <person name="Herrmann M."/>
            <person name="Sommer R.J."/>
            <person name="Roedelsperger C."/>
        </authorList>
    </citation>
    <scope>NUCLEOTIDE SEQUENCE [LARGE SCALE GENOMIC DNA]</scope>
    <source>
        <strain evidence="3">OB123</strain>
        <tissue evidence="3">Whole animal</tissue>
    </source>
</reference>
<protein>
    <submittedName>
        <fullName evidence="3">Uncharacterized protein</fullName>
    </submittedName>
</protein>
<feature type="region of interest" description="Disordered" evidence="1">
    <location>
        <begin position="60"/>
        <end position="140"/>
    </location>
</feature>
<name>A0A0T6BHS5_9SCAR</name>
<sequence>EAVQYKIERERDTHLTNTSNMKITFILLVVLCSVATLIATEVAHHESAISHSEDLHAGEHHATNKHVKKGGKSLSHDEELSSKGHNAAVHHKKDDAEGSGKKSLVYEHGSHSDHHAAGGGAHEAHEAREGEKFRKGQSVKGFREQYHKNEHKKHDSYYSNGHKSGSWKNFGLKGSKYQAHKVDKDDHGKHIVLKSNEKHSKQSKKSSGHKTDDHKGHKSEKGKKSGHSKHEKWAKNGQQKSQNK</sequence>
<evidence type="ECO:0000256" key="1">
    <source>
        <dbReference type="SAM" id="MobiDB-lite"/>
    </source>
</evidence>
<proteinExistence type="predicted"/>
<dbReference type="InterPro" id="IPR031959">
    <property type="entry name" value="DUF4779"/>
</dbReference>
<dbReference type="Pfam" id="PF16009">
    <property type="entry name" value="DUF4779"/>
    <property type="match status" value="1"/>
</dbReference>